<feature type="signal peptide" evidence="1">
    <location>
        <begin position="1"/>
        <end position="19"/>
    </location>
</feature>
<feature type="chain" id="PRO_5047370393" description="EF-hand domain-containing protein" evidence="1">
    <location>
        <begin position="20"/>
        <end position="144"/>
    </location>
</feature>
<name>A0ABS8JG83_9GAMM</name>
<sequence length="144" mass="15579">MNIRNVFLIALVAASPAFAQNKPAPAQPAAAQQQGGPDAVFAQWDTDKNGTLSKNEFLVGWAALRSDMVMQRMQAEFVRQDADKSGKLEAGEFANLLIVQRLGKSAPPMSAYDANKNNGLEFPEYIEYIKGSVRLVPAAAPQAK</sequence>
<dbReference type="CDD" id="cd00051">
    <property type="entry name" value="EFh"/>
    <property type="match status" value="1"/>
</dbReference>
<dbReference type="PROSITE" id="PS00018">
    <property type="entry name" value="EF_HAND_1"/>
    <property type="match status" value="2"/>
</dbReference>
<dbReference type="SUPFAM" id="SSF47473">
    <property type="entry name" value="EF-hand"/>
    <property type="match status" value="1"/>
</dbReference>
<gene>
    <name evidence="3" type="ORF">LK996_05955</name>
</gene>
<protein>
    <recommendedName>
        <fullName evidence="2">EF-hand domain-containing protein</fullName>
    </recommendedName>
</protein>
<evidence type="ECO:0000256" key="1">
    <source>
        <dbReference type="SAM" id="SignalP"/>
    </source>
</evidence>
<evidence type="ECO:0000259" key="2">
    <source>
        <dbReference type="PROSITE" id="PS50222"/>
    </source>
</evidence>
<comment type="caution">
    <text evidence="3">The sequence shown here is derived from an EMBL/GenBank/DDBJ whole genome shotgun (WGS) entry which is preliminary data.</text>
</comment>
<keyword evidence="4" id="KW-1185">Reference proteome</keyword>
<reference evidence="3" key="1">
    <citation type="submission" date="2021-10" db="EMBL/GenBank/DDBJ databases">
        <authorList>
            <person name="Lyu M."/>
            <person name="Wang X."/>
            <person name="Meng X."/>
            <person name="Xu K."/>
        </authorList>
    </citation>
    <scope>NUCLEOTIDE SEQUENCE</scope>
    <source>
        <strain evidence="3">A6</strain>
    </source>
</reference>
<evidence type="ECO:0000313" key="4">
    <source>
        <dbReference type="Proteomes" id="UP001165293"/>
    </source>
</evidence>
<dbReference type="EMBL" id="JAJGAK010000001">
    <property type="protein sequence ID" value="MCC8362616.1"/>
    <property type="molecule type" value="Genomic_DNA"/>
</dbReference>
<dbReference type="SMART" id="SM00054">
    <property type="entry name" value="EFh"/>
    <property type="match status" value="2"/>
</dbReference>
<dbReference type="RefSeq" id="WP_230526201.1">
    <property type="nucleotide sequence ID" value="NZ_JAJGAK010000001.1"/>
</dbReference>
<accession>A0ABS8JG83</accession>
<keyword evidence="1" id="KW-0732">Signal</keyword>
<evidence type="ECO:0000313" key="3">
    <source>
        <dbReference type="EMBL" id="MCC8362616.1"/>
    </source>
</evidence>
<dbReference type="InterPro" id="IPR002048">
    <property type="entry name" value="EF_hand_dom"/>
</dbReference>
<feature type="domain" description="EF-hand" evidence="2">
    <location>
        <begin position="32"/>
        <end position="67"/>
    </location>
</feature>
<dbReference type="PROSITE" id="PS50222">
    <property type="entry name" value="EF_HAND_2"/>
    <property type="match status" value="1"/>
</dbReference>
<dbReference type="Gene3D" id="1.10.238.10">
    <property type="entry name" value="EF-hand"/>
    <property type="match status" value="1"/>
</dbReference>
<dbReference type="Proteomes" id="UP001165293">
    <property type="component" value="Unassembled WGS sequence"/>
</dbReference>
<proteinExistence type="predicted"/>
<dbReference type="Pfam" id="PF13202">
    <property type="entry name" value="EF-hand_5"/>
    <property type="match status" value="1"/>
</dbReference>
<dbReference type="InterPro" id="IPR011992">
    <property type="entry name" value="EF-hand-dom_pair"/>
</dbReference>
<dbReference type="InterPro" id="IPR018247">
    <property type="entry name" value="EF_Hand_1_Ca_BS"/>
</dbReference>
<organism evidence="3 4">
    <name type="scientific">Noviluteimonas lactosilytica</name>
    <dbReference type="NCBI Taxonomy" id="2888523"/>
    <lineage>
        <taxon>Bacteria</taxon>
        <taxon>Pseudomonadati</taxon>
        <taxon>Pseudomonadota</taxon>
        <taxon>Gammaproteobacteria</taxon>
        <taxon>Lysobacterales</taxon>
        <taxon>Lysobacteraceae</taxon>
        <taxon>Noviluteimonas</taxon>
    </lineage>
</organism>